<dbReference type="PANTHER" id="PTHR43442">
    <property type="entry name" value="GLUCONOKINASE-RELATED"/>
    <property type="match status" value="1"/>
</dbReference>
<dbReference type="GO" id="GO:0005737">
    <property type="term" value="C:cytoplasm"/>
    <property type="evidence" value="ECO:0007669"/>
    <property type="project" value="TreeGrafter"/>
</dbReference>
<dbReference type="EMBL" id="BMEM01000004">
    <property type="protein sequence ID" value="GGF57123.1"/>
    <property type="molecule type" value="Genomic_DNA"/>
</dbReference>
<dbReference type="InterPro" id="IPR006001">
    <property type="entry name" value="Therm_gnt_kin"/>
</dbReference>
<dbReference type="SUPFAM" id="SSF52540">
    <property type="entry name" value="P-loop containing nucleoside triphosphate hydrolases"/>
    <property type="match status" value="1"/>
</dbReference>
<comment type="catalytic activity">
    <reaction evidence="9 10">
        <text>D-gluconate + ATP = 6-phospho-D-gluconate + ADP + H(+)</text>
        <dbReference type="Rhea" id="RHEA:19433"/>
        <dbReference type="ChEBI" id="CHEBI:15378"/>
        <dbReference type="ChEBI" id="CHEBI:18391"/>
        <dbReference type="ChEBI" id="CHEBI:30616"/>
        <dbReference type="ChEBI" id="CHEBI:58759"/>
        <dbReference type="ChEBI" id="CHEBI:456216"/>
        <dbReference type="EC" id="2.7.1.12"/>
    </reaction>
</comment>
<comment type="similarity">
    <text evidence="2 10">Belongs to the gluconokinase GntK/GntV family.</text>
</comment>
<evidence type="ECO:0000256" key="7">
    <source>
        <dbReference type="ARBA" id="ARBA00022840"/>
    </source>
</evidence>
<evidence type="ECO:0000256" key="1">
    <source>
        <dbReference type="ARBA" id="ARBA00004761"/>
    </source>
</evidence>
<keyword evidence="5 10" id="KW-0547">Nucleotide-binding</keyword>
<evidence type="ECO:0000256" key="10">
    <source>
        <dbReference type="RuleBase" id="RU363066"/>
    </source>
</evidence>
<keyword evidence="7 10" id="KW-0067">ATP-binding</keyword>
<evidence type="ECO:0000256" key="5">
    <source>
        <dbReference type="ARBA" id="ARBA00022741"/>
    </source>
</evidence>
<comment type="pathway">
    <text evidence="1">Carbohydrate acid metabolism.</text>
</comment>
<proteinExistence type="inferred from homology"/>
<dbReference type="EC" id="2.7.1.12" evidence="3 10"/>
<evidence type="ECO:0000313" key="11">
    <source>
        <dbReference type="EMBL" id="GGF57123.1"/>
    </source>
</evidence>
<dbReference type="CDD" id="cd02021">
    <property type="entry name" value="GntK"/>
    <property type="match status" value="1"/>
</dbReference>
<sequence length="179" mass="19960">MTAEAYDDPVHLVVMGVSGTGKSTVAELLVEQLGWDFCEGDDLHPRSNIDKMSSGQPLTDEDRWPWLEALVAWTAERDREGVSTILTCSALRRSYRDVLRKGGPGTRFIHLTGDPDLLAERMEHRTRHFMPASMLESQLATLEPLEDDEPGVVVDVAATPEQIVRQVRQQLGLERPGRG</sequence>
<accession>A0A917BUC3</accession>
<dbReference type="GO" id="GO:0046316">
    <property type="term" value="F:gluconokinase activity"/>
    <property type="evidence" value="ECO:0007669"/>
    <property type="project" value="UniProtKB-EC"/>
</dbReference>
<comment type="caution">
    <text evidence="11">The sequence shown here is derived from an EMBL/GenBank/DDBJ whole genome shotgun (WGS) entry which is preliminary data.</text>
</comment>
<reference evidence="11" key="2">
    <citation type="submission" date="2020-09" db="EMBL/GenBank/DDBJ databases">
        <authorList>
            <person name="Sun Q."/>
            <person name="Zhou Y."/>
        </authorList>
    </citation>
    <scope>NUCLEOTIDE SEQUENCE</scope>
    <source>
        <strain evidence="11">CGMCC 1.12160</strain>
    </source>
</reference>
<evidence type="ECO:0000256" key="2">
    <source>
        <dbReference type="ARBA" id="ARBA00008420"/>
    </source>
</evidence>
<dbReference type="Proteomes" id="UP000605670">
    <property type="component" value="Unassembled WGS sequence"/>
</dbReference>
<evidence type="ECO:0000256" key="4">
    <source>
        <dbReference type="ARBA" id="ARBA00022679"/>
    </source>
</evidence>
<dbReference type="Gene3D" id="3.40.50.300">
    <property type="entry name" value="P-loop containing nucleotide triphosphate hydrolases"/>
    <property type="match status" value="1"/>
</dbReference>
<dbReference type="GO" id="GO:0005524">
    <property type="term" value="F:ATP binding"/>
    <property type="evidence" value="ECO:0007669"/>
    <property type="project" value="UniProtKB-KW"/>
</dbReference>
<organism evidence="11 12">
    <name type="scientific">Ornithinimicrobium tianjinense</name>
    <dbReference type="NCBI Taxonomy" id="1195761"/>
    <lineage>
        <taxon>Bacteria</taxon>
        <taxon>Bacillati</taxon>
        <taxon>Actinomycetota</taxon>
        <taxon>Actinomycetes</taxon>
        <taxon>Micrococcales</taxon>
        <taxon>Ornithinimicrobiaceae</taxon>
        <taxon>Ornithinimicrobium</taxon>
    </lineage>
</organism>
<dbReference type="NCBIfam" id="TIGR01313">
    <property type="entry name" value="therm_gnt_kin"/>
    <property type="match status" value="1"/>
</dbReference>
<reference evidence="11" key="1">
    <citation type="journal article" date="2014" name="Int. J. Syst. Evol. Microbiol.">
        <title>Complete genome sequence of Corynebacterium casei LMG S-19264T (=DSM 44701T), isolated from a smear-ripened cheese.</title>
        <authorList>
            <consortium name="US DOE Joint Genome Institute (JGI-PGF)"/>
            <person name="Walter F."/>
            <person name="Albersmeier A."/>
            <person name="Kalinowski J."/>
            <person name="Ruckert C."/>
        </authorList>
    </citation>
    <scope>NUCLEOTIDE SEQUENCE</scope>
    <source>
        <strain evidence="11">CGMCC 1.12160</strain>
    </source>
</reference>
<dbReference type="GO" id="GO:0019521">
    <property type="term" value="P:D-gluconate metabolic process"/>
    <property type="evidence" value="ECO:0007669"/>
    <property type="project" value="UniProtKB-KW"/>
</dbReference>
<keyword evidence="8" id="KW-0311">Gluconate utilization</keyword>
<dbReference type="PANTHER" id="PTHR43442:SF3">
    <property type="entry name" value="GLUCONOKINASE-RELATED"/>
    <property type="match status" value="1"/>
</dbReference>
<dbReference type="RefSeq" id="WP_229735260.1">
    <property type="nucleotide sequence ID" value="NZ_BAABKH010000014.1"/>
</dbReference>
<keyword evidence="4 10" id="KW-0808">Transferase</keyword>
<keyword evidence="6 10" id="KW-0418">Kinase</keyword>
<evidence type="ECO:0000256" key="9">
    <source>
        <dbReference type="ARBA" id="ARBA00048090"/>
    </source>
</evidence>
<evidence type="ECO:0000256" key="8">
    <source>
        <dbReference type="ARBA" id="ARBA00023064"/>
    </source>
</evidence>
<dbReference type="Pfam" id="PF13671">
    <property type="entry name" value="AAA_33"/>
    <property type="match status" value="1"/>
</dbReference>
<dbReference type="AlphaFoldDB" id="A0A917BUC3"/>
<dbReference type="InterPro" id="IPR027417">
    <property type="entry name" value="P-loop_NTPase"/>
</dbReference>
<protein>
    <recommendedName>
        <fullName evidence="3 10">Gluconokinase</fullName>
        <ecNumber evidence="3 10">2.7.1.12</ecNumber>
    </recommendedName>
</protein>
<evidence type="ECO:0000256" key="3">
    <source>
        <dbReference type="ARBA" id="ARBA00012054"/>
    </source>
</evidence>
<evidence type="ECO:0000313" key="12">
    <source>
        <dbReference type="Proteomes" id="UP000605670"/>
    </source>
</evidence>
<keyword evidence="12" id="KW-1185">Reference proteome</keyword>
<name>A0A917BUC3_9MICO</name>
<gene>
    <name evidence="11" type="ORF">GCM10011366_26220</name>
</gene>
<dbReference type="FunFam" id="3.40.50.300:FF:000522">
    <property type="entry name" value="Gluconokinase"/>
    <property type="match status" value="1"/>
</dbReference>
<evidence type="ECO:0000256" key="6">
    <source>
        <dbReference type="ARBA" id="ARBA00022777"/>
    </source>
</evidence>